<dbReference type="SUPFAM" id="SSF52172">
    <property type="entry name" value="CheY-like"/>
    <property type="match status" value="1"/>
</dbReference>
<dbReference type="RefSeq" id="WP_134080324.1">
    <property type="nucleotide sequence ID" value="NZ_SOQX01000001.1"/>
</dbReference>
<dbReference type="Gene3D" id="3.40.50.2300">
    <property type="match status" value="1"/>
</dbReference>
<protein>
    <submittedName>
        <fullName evidence="6">LytTR family two component transcriptional regulator</fullName>
    </submittedName>
</protein>
<dbReference type="InterPro" id="IPR007492">
    <property type="entry name" value="LytTR_DNA-bd_dom"/>
</dbReference>
<dbReference type="PROSITE" id="PS50110">
    <property type="entry name" value="RESPONSE_REGULATORY"/>
    <property type="match status" value="1"/>
</dbReference>
<evidence type="ECO:0000259" key="5">
    <source>
        <dbReference type="PROSITE" id="PS50930"/>
    </source>
</evidence>
<feature type="domain" description="Response regulatory" evidence="4">
    <location>
        <begin position="2"/>
        <end position="116"/>
    </location>
</feature>
<evidence type="ECO:0000313" key="7">
    <source>
        <dbReference type="Proteomes" id="UP000294914"/>
    </source>
</evidence>
<feature type="modified residue" description="4-aspartylphosphate" evidence="3">
    <location>
        <position position="53"/>
    </location>
</feature>
<dbReference type="InterPro" id="IPR039420">
    <property type="entry name" value="WalR-like"/>
</dbReference>
<dbReference type="Pfam" id="PF00072">
    <property type="entry name" value="Response_reg"/>
    <property type="match status" value="1"/>
</dbReference>
<accession>A0A4R8ISX9</accession>
<dbReference type="Pfam" id="PF04397">
    <property type="entry name" value="LytTR"/>
    <property type="match status" value="1"/>
</dbReference>
<dbReference type="SMART" id="SM00448">
    <property type="entry name" value="REC"/>
    <property type="match status" value="1"/>
</dbReference>
<evidence type="ECO:0000256" key="2">
    <source>
        <dbReference type="ARBA" id="ARBA00023125"/>
    </source>
</evidence>
<proteinExistence type="predicted"/>
<dbReference type="InterPro" id="IPR011006">
    <property type="entry name" value="CheY-like_superfamily"/>
</dbReference>
<dbReference type="PANTHER" id="PTHR48111">
    <property type="entry name" value="REGULATOR OF RPOS"/>
    <property type="match status" value="1"/>
</dbReference>
<evidence type="ECO:0000256" key="3">
    <source>
        <dbReference type="PROSITE-ProRule" id="PRU00169"/>
    </source>
</evidence>
<reference evidence="6 7" key="1">
    <citation type="submission" date="2019-03" db="EMBL/GenBank/DDBJ databases">
        <title>Genomic Encyclopedia of Type Strains, Phase IV (KMG-IV): sequencing the most valuable type-strain genomes for metagenomic binning, comparative biology and taxonomic classification.</title>
        <authorList>
            <person name="Goeker M."/>
        </authorList>
    </citation>
    <scope>NUCLEOTIDE SEQUENCE [LARGE SCALE GENOMIC DNA]</scope>
    <source>
        <strain evidence="6 7">DSM 16326</strain>
    </source>
</reference>
<evidence type="ECO:0000313" key="6">
    <source>
        <dbReference type="EMBL" id="TDY03738.1"/>
    </source>
</evidence>
<dbReference type="GO" id="GO:0005829">
    <property type="term" value="C:cytosol"/>
    <property type="evidence" value="ECO:0007669"/>
    <property type="project" value="TreeGrafter"/>
</dbReference>
<dbReference type="OrthoDB" id="236568at2"/>
<dbReference type="PROSITE" id="PS50930">
    <property type="entry name" value="HTH_LYTTR"/>
    <property type="match status" value="1"/>
</dbReference>
<keyword evidence="1" id="KW-0902">Two-component regulatory system</keyword>
<dbReference type="GO" id="GO:0000156">
    <property type="term" value="F:phosphorelay response regulator activity"/>
    <property type="evidence" value="ECO:0007669"/>
    <property type="project" value="TreeGrafter"/>
</dbReference>
<dbReference type="Gene3D" id="2.40.50.1020">
    <property type="entry name" value="LytTr DNA-binding domain"/>
    <property type="match status" value="1"/>
</dbReference>
<dbReference type="SMART" id="SM00850">
    <property type="entry name" value="LytTR"/>
    <property type="match status" value="1"/>
</dbReference>
<keyword evidence="3" id="KW-0597">Phosphoprotein</keyword>
<organism evidence="6 7">
    <name type="scientific">Thiohalophilus thiocyanatoxydans</name>
    <dbReference type="NCBI Taxonomy" id="381308"/>
    <lineage>
        <taxon>Bacteria</taxon>
        <taxon>Pseudomonadati</taxon>
        <taxon>Pseudomonadota</taxon>
        <taxon>Gammaproteobacteria</taxon>
        <taxon>Thiohalomonadales</taxon>
        <taxon>Thiohalophilaceae</taxon>
        <taxon>Thiohalophilus</taxon>
    </lineage>
</organism>
<keyword evidence="2" id="KW-0238">DNA-binding</keyword>
<feature type="domain" description="HTH LytTR-type" evidence="5">
    <location>
        <begin position="140"/>
        <end position="244"/>
    </location>
</feature>
<dbReference type="Proteomes" id="UP000294914">
    <property type="component" value="Unassembled WGS sequence"/>
</dbReference>
<evidence type="ECO:0000259" key="4">
    <source>
        <dbReference type="PROSITE" id="PS50110"/>
    </source>
</evidence>
<name>A0A4R8ISX9_9GAMM</name>
<gene>
    <name evidence="6" type="ORF">EDC23_0107</name>
</gene>
<comment type="caution">
    <text evidence="6">The sequence shown here is derived from an EMBL/GenBank/DDBJ whole genome shotgun (WGS) entry which is preliminary data.</text>
</comment>
<keyword evidence="7" id="KW-1185">Reference proteome</keyword>
<dbReference type="PANTHER" id="PTHR48111:SF3">
    <property type="entry name" value="TRANSCRIPTIONAL REGULATORY PROTEIN BTSR"/>
    <property type="match status" value="1"/>
</dbReference>
<evidence type="ECO:0000256" key="1">
    <source>
        <dbReference type="ARBA" id="ARBA00023012"/>
    </source>
</evidence>
<dbReference type="AlphaFoldDB" id="A0A4R8ISX9"/>
<dbReference type="GO" id="GO:0000976">
    <property type="term" value="F:transcription cis-regulatory region binding"/>
    <property type="evidence" value="ECO:0007669"/>
    <property type="project" value="TreeGrafter"/>
</dbReference>
<sequence length="250" mass="28209">MKILIVDDEPLARSRLQSLLEALPDIRIVGGARNGRQALELVEQHQPDIVLLDIRMPGMDGMEAATHLNKLANPPAIIFTTAYDQYALAALKNHAVDYLLKPIKQQQLQRALQAATQLTRAQLQSLAQLQEEHADAPQNISARVQGGVRLIPVNEVLCFLAEDKYVTVSYRGGEVLIEESLKSLEHKFADQFIRVHRNALVARRYIKELRKDPQGRMRLYLQHGEKNLEVSRRHLPAIRQLIRTMAIAGG</sequence>
<dbReference type="GO" id="GO:0032993">
    <property type="term" value="C:protein-DNA complex"/>
    <property type="evidence" value="ECO:0007669"/>
    <property type="project" value="TreeGrafter"/>
</dbReference>
<dbReference type="GO" id="GO:0006355">
    <property type="term" value="P:regulation of DNA-templated transcription"/>
    <property type="evidence" value="ECO:0007669"/>
    <property type="project" value="TreeGrafter"/>
</dbReference>
<dbReference type="InterPro" id="IPR001789">
    <property type="entry name" value="Sig_transdc_resp-reg_receiver"/>
</dbReference>
<dbReference type="EMBL" id="SOQX01000001">
    <property type="protein sequence ID" value="TDY03738.1"/>
    <property type="molecule type" value="Genomic_DNA"/>
</dbReference>